<protein>
    <submittedName>
        <fullName evidence="2">Uncharacterized protein</fullName>
    </submittedName>
</protein>
<name>A0ABR2WLV0_9FUNG</name>
<sequence>MKLYITETIRGSLLPFSVFLLYAPWGLSTLGISLLCVHRQVSQRRLALPERKDRTMMLIMSVFACPSFKISAPTEDTETKRNN</sequence>
<proteinExistence type="predicted"/>
<evidence type="ECO:0000313" key="3">
    <source>
        <dbReference type="Proteomes" id="UP001479436"/>
    </source>
</evidence>
<keyword evidence="1" id="KW-0812">Transmembrane</keyword>
<keyword evidence="3" id="KW-1185">Reference proteome</keyword>
<dbReference type="Proteomes" id="UP001479436">
    <property type="component" value="Unassembled WGS sequence"/>
</dbReference>
<reference evidence="2 3" key="1">
    <citation type="submission" date="2023-04" db="EMBL/GenBank/DDBJ databases">
        <title>Genome of Basidiobolus ranarum AG-B5.</title>
        <authorList>
            <person name="Stajich J.E."/>
            <person name="Carter-House D."/>
            <person name="Gryganskyi A."/>
        </authorList>
    </citation>
    <scope>NUCLEOTIDE SEQUENCE [LARGE SCALE GENOMIC DNA]</scope>
    <source>
        <strain evidence="2 3">AG-B5</strain>
    </source>
</reference>
<evidence type="ECO:0000313" key="2">
    <source>
        <dbReference type="EMBL" id="KAK9762468.1"/>
    </source>
</evidence>
<accession>A0ABR2WLV0</accession>
<comment type="caution">
    <text evidence="2">The sequence shown here is derived from an EMBL/GenBank/DDBJ whole genome shotgun (WGS) entry which is preliminary data.</text>
</comment>
<evidence type="ECO:0000256" key="1">
    <source>
        <dbReference type="SAM" id="Phobius"/>
    </source>
</evidence>
<keyword evidence="1" id="KW-1133">Transmembrane helix</keyword>
<keyword evidence="1" id="KW-0472">Membrane</keyword>
<feature type="transmembrane region" description="Helical" evidence="1">
    <location>
        <begin position="12"/>
        <end position="35"/>
    </location>
</feature>
<organism evidence="2 3">
    <name type="scientific">Basidiobolus ranarum</name>
    <dbReference type="NCBI Taxonomy" id="34480"/>
    <lineage>
        <taxon>Eukaryota</taxon>
        <taxon>Fungi</taxon>
        <taxon>Fungi incertae sedis</taxon>
        <taxon>Zoopagomycota</taxon>
        <taxon>Entomophthoromycotina</taxon>
        <taxon>Basidiobolomycetes</taxon>
        <taxon>Basidiobolales</taxon>
        <taxon>Basidiobolaceae</taxon>
        <taxon>Basidiobolus</taxon>
    </lineage>
</organism>
<gene>
    <name evidence="2" type="ORF">K7432_011753</name>
</gene>
<dbReference type="EMBL" id="JASJQH010000945">
    <property type="protein sequence ID" value="KAK9762468.1"/>
    <property type="molecule type" value="Genomic_DNA"/>
</dbReference>